<proteinExistence type="predicted"/>
<gene>
    <name evidence="1" type="ORF">F9B74_06245</name>
</gene>
<sequence length="328" mass="36847">MNFLSKKSFLIPTASTVILVAGWFITSSIATNKAEEKINTFLSNSDLQSIVQYDHIKASPFGTVTLDKVSIKKESLLTTIEKVIIHHYENTEDAKAFDIEAIGIDDSKGIIAITRTLAHETAYFKPTLSHLRLQVNATENKGSINADYNVPHVAQFNLSFDLNNTKPILNLLNQKSKTSTKEFAFSMAMNGEKALEKVALNKANIHIKDDSGMERVVNLFKRYNTTPLPSEDIEKAQNKHYQEKIDGIVNACLSNFNPDNQVFIKVEDTKDACHNLKDFLLLENQSLTINITPEHPITIDKLLGGMIFRGIRGMLYQKDNIISIEFLD</sequence>
<comment type="caution">
    <text evidence="1">The sequence shown here is derived from an EMBL/GenBank/DDBJ whole genome shotgun (WGS) entry which is preliminary data.</text>
</comment>
<dbReference type="AlphaFoldDB" id="A0A6L9Y6E8"/>
<dbReference type="EMBL" id="JAAGYR010000010">
    <property type="protein sequence ID" value="NEN75923.1"/>
    <property type="molecule type" value="Genomic_DNA"/>
</dbReference>
<dbReference type="RefSeq" id="WP_163764484.1">
    <property type="nucleotide sequence ID" value="NZ_JAAGYR010000010.1"/>
</dbReference>
<accession>A0A6L9Y6E8</accession>
<evidence type="ECO:0000313" key="2">
    <source>
        <dbReference type="Proteomes" id="UP000477651"/>
    </source>
</evidence>
<reference evidence="1 2" key="1">
    <citation type="submission" date="2020-02" db="EMBL/GenBank/DDBJ databases">
        <title>Pelistega sp. NLN82 were isolated from wild rodents of the Hainan Island.</title>
        <authorList>
            <person name="Niu N."/>
            <person name="Zhou J."/>
        </authorList>
    </citation>
    <scope>NUCLEOTIDE SEQUENCE [LARGE SCALE GENOMIC DNA]</scope>
    <source>
        <strain evidence="1 2">NLN82</strain>
    </source>
</reference>
<name>A0A6L9Y6E8_9BURK</name>
<protein>
    <submittedName>
        <fullName evidence="1">Uncharacterized protein</fullName>
    </submittedName>
</protein>
<keyword evidence="2" id="KW-1185">Reference proteome</keyword>
<dbReference type="Proteomes" id="UP000477651">
    <property type="component" value="Unassembled WGS sequence"/>
</dbReference>
<evidence type="ECO:0000313" key="1">
    <source>
        <dbReference type="EMBL" id="NEN75923.1"/>
    </source>
</evidence>
<organism evidence="1 2">
    <name type="scientific">Pelistega ratti</name>
    <dbReference type="NCBI Taxonomy" id="2652177"/>
    <lineage>
        <taxon>Bacteria</taxon>
        <taxon>Pseudomonadati</taxon>
        <taxon>Pseudomonadota</taxon>
        <taxon>Betaproteobacteria</taxon>
        <taxon>Burkholderiales</taxon>
        <taxon>Alcaligenaceae</taxon>
        <taxon>Pelistega</taxon>
    </lineage>
</organism>